<name>A0A449B005_9BACT</name>
<geneLocation type="plasmid" evidence="1 2">
    <name>2</name>
</geneLocation>
<keyword evidence="2" id="KW-1185">Reference proteome</keyword>
<dbReference type="Proteomes" id="UP000289862">
    <property type="component" value="Plasmid 2"/>
</dbReference>
<dbReference type="KEGG" id="mgal:NCTC10186_00561"/>
<proteinExistence type="predicted"/>
<protein>
    <submittedName>
        <fullName evidence="1">Uncharacterized protein</fullName>
    </submittedName>
</protein>
<organism evidence="1 2">
    <name type="scientific">Mycoplasmopsis gallopavonis</name>
    <dbReference type="NCBI Taxonomy" id="76629"/>
    <lineage>
        <taxon>Bacteria</taxon>
        <taxon>Bacillati</taxon>
        <taxon>Mycoplasmatota</taxon>
        <taxon>Mycoplasmoidales</taxon>
        <taxon>Metamycoplasmataceae</taxon>
        <taxon>Mycoplasmopsis</taxon>
    </lineage>
</organism>
<reference evidence="1 2" key="1">
    <citation type="submission" date="2019-01" db="EMBL/GenBank/DDBJ databases">
        <authorList>
            <consortium name="Pathogen Informatics"/>
        </authorList>
    </citation>
    <scope>NUCLEOTIDE SEQUENCE [LARGE SCALE GENOMIC DNA]</scope>
    <source>
        <strain evidence="1 2">NCTC10186</strain>
        <plasmid evidence="2">2</plasmid>
    </source>
</reference>
<dbReference type="RefSeq" id="WP_119572125.1">
    <property type="nucleotide sequence ID" value="NZ_LR215032.1"/>
</dbReference>
<dbReference type="EMBL" id="LR215032">
    <property type="protein sequence ID" value="VEU73072.1"/>
    <property type="molecule type" value="Genomic_DNA"/>
</dbReference>
<sequence>MSSRVKKIKLNQIDNKLWYYPSIWTLSIRKWASRPYRGIEDFLVSTDFIYQPLWIDINKDPDFRMFNSFQKVLKTNIELSNPKPDQDEFVFPILDKVKLVIPVAMLEKIKSGKFFSWPLIDFQRLVQTQLNTLKENQEIKISYIDNYEFDIQIIDLNA</sequence>
<accession>A0A449B005</accession>
<evidence type="ECO:0000313" key="2">
    <source>
        <dbReference type="Proteomes" id="UP000289862"/>
    </source>
</evidence>
<evidence type="ECO:0000313" key="1">
    <source>
        <dbReference type="EMBL" id="VEU73072.1"/>
    </source>
</evidence>
<gene>
    <name evidence="1" type="ORF">NCTC10186_00561</name>
</gene>
<keyword evidence="1" id="KW-0614">Plasmid</keyword>
<dbReference type="OrthoDB" id="397371at2"/>
<dbReference type="AlphaFoldDB" id="A0A449B005"/>